<dbReference type="SMART" id="SM00912">
    <property type="entry name" value="Haemagg_act"/>
    <property type="match status" value="1"/>
</dbReference>
<comment type="caution">
    <text evidence="5">The sequence shown here is derived from an EMBL/GenBank/DDBJ whole genome shotgun (WGS) entry which is preliminary data.</text>
</comment>
<dbReference type="Gene3D" id="3.30.210.10">
    <property type="entry name" value="DNA polymerase, thumb domain"/>
    <property type="match status" value="1"/>
</dbReference>
<dbReference type="InterPro" id="IPR012334">
    <property type="entry name" value="Pectin_lyas_fold"/>
</dbReference>
<comment type="subcellular location">
    <subcellularLocation>
        <location evidence="1">Secreted</location>
    </subcellularLocation>
</comment>
<dbReference type="Proteomes" id="UP000253529">
    <property type="component" value="Unassembled WGS sequence"/>
</dbReference>
<evidence type="ECO:0000259" key="4">
    <source>
        <dbReference type="SMART" id="SM00912"/>
    </source>
</evidence>
<sequence length="1383" mass="134476">MSTRVFALAGPSRRSLRRWLAVTASAGFGFGPIASSMAGGLGVLPQGGSVAAGQATIGAPANNSLTVNQGSQNAVINWNSFSIGQSNIVTYHQPNAGSAALNRVTGGTPSTLAGRLNANGQLYLVNPNGVAITKTGIVQVGGGFVGSTLGISDDDFMSGKRTFKGNGHSATVSNAGRISAGKGGFVGLIGGTASNSGTVRVQLGKVGLGSGESVTLDVNGDGFMQVAVPTASKAAAGGGLVDVSGRINAPGGSIELEAATVKQAIRNAVNVSGALSARSLSGHSGSIVLGGGAGGKVNVSGSLDVSAGRSAARAASVRSASAIRNARAAAAARSALAPADGGSIAITGADVAIGDKASLKALSWGARGGAISVTGDTLSIGSATLDVSGATGGGRLLIGGGPQGAGPLADAGTVRIASGATLTANATRDGDGGQIVVWSDNSTTIHGALAAQGAGSGGGGKIETSGHILDVAGAAVTASAPHGAAGVWLLDPYDLNVSGAATTANQNPAGTWTSTGAGGAVLNTDIDAALNGGTNVVLQTSATPGAGLGNLNVYSPIAWTTNTTLTLTASNDVNVYANITATGDTAGIVINPNTAVGSAPASGSGTFNVQLASITLSGATPSLSIGGFAYTIINSLGIAQDAVVPPAQPSLQGVASSDLTAHYALGSDIAAGATAGWNAGAGFTPIGTVGLPFNGTFDGLGHTITGLTINRPATADVGLFGSTGTGSVIRNVGLVGGSVLATSSTGGLVGSNTGGAIVNSYNTGSVTGTSSLGGLAGSNTGSIRDSYTTGNVSGTSSVGGLVGGSTGPVTDSYAAGNVTGTSSVGGLIGGSTGAVTDSYATGNVSGSSSVGGLIGGSTGTITHVYSTGAVTGSSSVGGLLGSSTGDVYSSYWNTETSGQATSAGAPEAIGLTSAQMMQQSNFVEWDFVNTWIIYNGLTDPLLRHFMAPLTVTANNANKTYNGQAFSGGNGVTYSVTPAVGTVLGAVTYGGSSQGAVNAGGYAITPSGLYSNQQGYQITYGDGALTVAPALATVTGAKVYDATTGFVVGQLAVAGGVNGETLSLTAGTGTAETPNVGTASGALSGLELAVSGGNALASNYLLPETGLLTITQAALTYVANPASRTYGAANPALSGTTTGYQGDDTQANSTTGTLSFTTPATPSSNVGRYLIAGGGLTPNSGNYRFVQAAGNSTALTITQAPASVTGAKVYDGTTGFVVGQLAVAGGVNGETLSLTAGTGTAPSPDVGTTIGTLSGLALSVAGGNGLASNYLLPTSGLLTIIANGAPPYIIPPIPPAPFVDIGQSLFFPSSFSAIVIPGAVNDLWANLFSDSRSLACSPESVWRRFHRFGTVELTGRDLGSCERWRYEPWDARRGAAADGAFPIE</sequence>
<reference evidence="5 6" key="1">
    <citation type="submission" date="2018-06" db="EMBL/GenBank/DDBJ databases">
        <title>Genomic Encyclopedia of Type Strains, Phase IV (KMG-IV): sequencing the most valuable type-strain genomes for metagenomic binning, comparative biology and taxonomic classification.</title>
        <authorList>
            <person name="Goeker M."/>
        </authorList>
    </citation>
    <scope>NUCLEOTIDE SEQUENCE [LARGE SCALE GENOMIC DNA]</scope>
    <source>
        <strain evidence="5 6">DSM 24875</strain>
    </source>
</reference>
<dbReference type="Gene3D" id="3.30.160.710">
    <property type="match status" value="1"/>
</dbReference>
<dbReference type="Gene3D" id="2.160.20.10">
    <property type="entry name" value="Single-stranded right-handed beta-helix, Pectin lyase-like"/>
    <property type="match status" value="1"/>
</dbReference>
<proteinExistence type="predicted"/>
<organism evidence="5 6">
    <name type="scientific">Roseiarcus fermentans</name>
    <dbReference type="NCBI Taxonomy" id="1473586"/>
    <lineage>
        <taxon>Bacteria</taxon>
        <taxon>Pseudomonadati</taxon>
        <taxon>Pseudomonadota</taxon>
        <taxon>Alphaproteobacteria</taxon>
        <taxon>Hyphomicrobiales</taxon>
        <taxon>Roseiarcaceae</taxon>
        <taxon>Roseiarcus</taxon>
    </lineage>
</organism>
<evidence type="ECO:0000256" key="3">
    <source>
        <dbReference type="ARBA" id="ARBA00022729"/>
    </source>
</evidence>
<dbReference type="GO" id="GO:0005576">
    <property type="term" value="C:extracellular region"/>
    <property type="evidence" value="ECO:0007669"/>
    <property type="project" value="UniProtKB-SubCell"/>
</dbReference>
<evidence type="ECO:0000313" key="5">
    <source>
        <dbReference type="EMBL" id="RBP18354.1"/>
    </source>
</evidence>
<dbReference type="Pfam" id="PF05860">
    <property type="entry name" value="TPS"/>
    <property type="match status" value="1"/>
</dbReference>
<keyword evidence="3" id="KW-0732">Signal</keyword>
<dbReference type="InterPro" id="IPR041286">
    <property type="entry name" value="MBG_2"/>
</dbReference>
<keyword evidence="2" id="KW-0964">Secreted</keyword>
<dbReference type="InterPro" id="IPR011050">
    <property type="entry name" value="Pectin_lyase_fold/virulence"/>
</dbReference>
<dbReference type="InterPro" id="IPR008638">
    <property type="entry name" value="FhaB/CdiA-like_TPS"/>
</dbReference>
<dbReference type="NCBIfam" id="TIGR01901">
    <property type="entry name" value="adhes_NPXG"/>
    <property type="match status" value="1"/>
</dbReference>
<dbReference type="PANTHER" id="PTHR12338:SF8">
    <property type="entry name" value="HEME_HEMOPEXIN-BINDING PROTEIN"/>
    <property type="match status" value="1"/>
</dbReference>
<dbReference type="InterPro" id="IPR050909">
    <property type="entry name" value="Bact_Autotransporter_VF"/>
</dbReference>
<evidence type="ECO:0000313" key="6">
    <source>
        <dbReference type="Proteomes" id="UP000253529"/>
    </source>
</evidence>
<dbReference type="SUPFAM" id="SSF51126">
    <property type="entry name" value="Pectin lyase-like"/>
    <property type="match status" value="1"/>
</dbReference>
<dbReference type="Gene3D" id="2.160.20.110">
    <property type="match status" value="1"/>
</dbReference>
<evidence type="ECO:0000256" key="1">
    <source>
        <dbReference type="ARBA" id="ARBA00004613"/>
    </source>
</evidence>
<gene>
    <name evidence="5" type="ORF">DFR50_101300</name>
</gene>
<dbReference type="InterPro" id="IPR037160">
    <property type="entry name" value="DNA_Pol_thumb_sf"/>
</dbReference>
<evidence type="ECO:0000256" key="2">
    <source>
        <dbReference type="ARBA" id="ARBA00022525"/>
    </source>
</evidence>
<name>A0A366FUJ7_9HYPH</name>
<protein>
    <submittedName>
        <fullName evidence="5">Filamentous hemagglutinin family protein</fullName>
    </submittedName>
</protein>
<accession>A0A366FUJ7</accession>
<keyword evidence="6" id="KW-1185">Reference proteome</keyword>
<dbReference type="PANTHER" id="PTHR12338">
    <property type="entry name" value="AUTOTRANSPORTER"/>
    <property type="match status" value="1"/>
</dbReference>
<feature type="domain" description="Filamentous haemagglutinin FhaB/tRNA nuclease CdiA-like TPS" evidence="4">
    <location>
        <begin position="41"/>
        <end position="155"/>
    </location>
</feature>
<dbReference type="Pfam" id="PF18676">
    <property type="entry name" value="MBG_2"/>
    <property type="match status" value="1"/>
</dbReference>
<dbReference type="EMBL" id="QNRK01000001">
    <property type="protein sequence ID" value="RBP18354.1"/>
    <property type="molecule type" value="Genomic_DNA"/>
</dbReference>